<evidence type="ECO:0000256" key="7">
    <source>
        <dbReference type="ARBA" id="ARBA00023224"/>
    </source>
</evidence>
<dbReference type="EMBL" id="FR918689">
    <property type="protein sequence ID" value="CDQ94811.1"/>
    <property type="molecule type" value="Genomic_DNA"/>
</dbReference>
<reference evidence="10" key="1">
    <citation type="journal article" date="2014" name="Nat. Commun.">
        <title>The rainbow trout genome provides novel insights into evolution after whole-genome duplication in vertebrates.</title>
        <authorList>
            <person name="Berthelot C."/>
            <person name="Brunet F."/>
            <person name="Chalopin D."/>
            <person name="Juanchich A."/>
            <person name="Bernard M."/>
            <person name="Noel B."/>
            <person name="Bento P."/>
            <person name="Da Silva C."/>
            <person name="Labadie K."/>
            <person name="Alberti A."/>
            <person name="Aury J.M."/>
            <person name="Louis A."/>
            <person name="Dehais P."/>
            <person name="Bardou P."/>
            <person name="Montfort J."/>
            <person name="Klopp C."/>
            <person name="Cabau C."/>
            <person name="Gaspin C."/>
            <person name="Thorgaard G.H."/>
            <person name="Boussaha M."/>
            <person name="Quillet E."/>
            <person name="Guyomard R."/>
            <person name="Galiana D."/>
            <person name="Bobe J."/>
            <person name="Volff J.N."/>
            <person name="Genet C."/>
            <person name="Wincker P."/>
            <person name="Jaillon O."/>
            <person name="Roest Crollius H."/>
            <person name="Guiguen Y."/>
        </authorList>
    </citation>
    <scope>NUCLEOTIDE SEQUENCE [LARGE SCALE GENOMIC DNA]</scope>
</reference>
<sequence>RTFTELDSRSRALHTERLKTRKKIAKMVVSLVLLFAVSWLPLYLAEFWIDRVQHPPSWLMQSQPFAQWLGLTNSSLNPICYCFIGDLHRGAKVFRTHYHRRIAALFGSSFANSATTTAAEGGVAAATVAASTAAIPKLLPFPGGQGGQTRWRTGLITVCLTGTSPAPVCVRNPYYPVILTGHKHSLYGPSVGT</sequence>
<evidence type="ECO:0000259" key="9">
    <source>
        <dbReference type="PROSITE" id="PS50262"/>
    </source>
</evidence>
<dbReference type="InterPro" id="IPR017452">
    <property type="entry name" value="GPCR_Rhodpsn_7TM"/>
</dbReference>
<evidence type="ECO:0000256" key="5">
    <source>
        <dbReference type="ARBA" id="ARBA00023136"/>
    </source>
</evidence>
<evidence type="ECO:0000256" key="2">
    <source>
        <dbReference type="ARBA" id="ARBA00022692"/>
    </source>
</evidence>
<dbReference type="PROSITE" id="PS50262">
    <property type="entry name" value="G_PROTEIN_RECEP_F1_2"/>
    <property type="match status" value="1"/>
</dbReference>
<dbReference type="AlphaFoldDB" id="A0A060YSY4"/>
<dbReference type="PANTHER" id="PTHR45695">
    <property type="entry name" value="LEUCOKININ RECEPTOR-RELATED"/>
    <property type="match status" value="1"/>
</dbReference>
<feature type="transmembrane region" description="Helical" evidence="8">
    <location>
        <begin position="27"/>
        <end position="45"/>
    </location>
</feature>
<dbReference type="GO" id="GO:0004930">
    <property type="term" value="F:G protein-coupled receptor activity"/>
    <property type="evidence" value="ECO:0007669"/>
    <property type="project" value="UniProtKB-KW"/>
</dbReference>
<evidence type="ECO:0000256" key="3">
    <source>
        <dbReference type="ARBA" id="ARBA00022989"/>
    </source>
</evidence>
<dbReference type="InterPro" id="IPR000276">
    <property type="entry name" value="GPCR_Rhodpsn"/>
</dbReference>
<keyword evidence="5 8" id="KW-0472">Membrane</keyword>
<dbReference type="STRING" id="8022.A0A060YSY4"/>
<organism evidence="10 11">
    <name type="scientific">Oncorhynchus mykiss</name>
    <name type="common">Rainbow trout</name>
    <name type="synonym">Salmo gairdneri</name>
    <dbReference type="NCBI Taxonomy" id="8022"/>
    <lineage>
        <taxon>Eukaryota</taxon>
        <taxon>Metazoa</taxon>
        <taxon>Chordata</taxon>
        <taxon>Craniata</taxon>
        <taxon>Vertebrata</taxon>
        <taxon>Euteleostomi</taxon>
        <taxon>Actinopterygii</taxon>
        <taxon>Neopterygii</taxon>
        <taxon>Teleostei</taxon>
        <taxon>Protacanthopterygii</taxon>
        <taxon>Salmoniformes</taxon>
        <taxon>Salmonidae</taxon>
        <taxon>Salmoninae</taxon>
        <taxon>Oncorhynchus</taxon>
    </lineage>
</organism>
<feature type="non-terminal residue" evidence="10">
    <location>
        <position position="1"/>
    </location>
</feature>
<proteinExistence type="predicted"/>
<name>A0A060YSY4_ONCMY</name>
<keyword evidence="2 8" id="KW-0812">Transmembrane</keyword>
<keyword evidence="4" id="KW-0297">G-protein coupled receptor</keyword>
<keyword evidence="3 8" id="KW-1133">Transmembrane helix</keyword>
<keyword evidence="6" id="KW-0675">Receptor</keyword>
<dbReference type="Proteomes" id="UP000193380">
    <property type="component" value="Unassembled WGS sequence"/>
</dbReference>
<evidence type="ECO:0000313" key="11">
    <source>
        <dbReference type="Proteomes" id="UP000193380"/>
    </source>
</evidence>
<dbReference type="GO" id="GO:0005886">
    <property type="term" value="C:plasma membrane"/>
    <property type="evidence" value="ECO:0007669"/>
    <property type="project" value="TreeGrafter"/>
</dbReference>
<protein>
    <recommendedName>
        <fullName evidence="9">G-protein coupled receptors family 1 profile domain-containing protein</fullName>
    </recommendedName>
</protein>
<comment type="subcellular location">
    <subcellularLocation>
        <location evidence="1">Membrane</location>
        <topology evidence="1">Multi-pass membrane protein</topology>
    </subcellularLocation>
</comment>
<dbReference type="PRINTS" id="PR00237">
    <property type="entry name" value="GPCRRHODOPSN"/>
</dbReference>
<dbReference type="Gene3D" id="1.20.1070.10">
    <property type="entry name" value="Rhodopsin 7-helix transmembrane proteins"/>
    <property type="match status" value="1"/>
</dbReference>
<keyword evidence="7" id="KW-0807">Transducer</keyword>
<dbReference type="SUPFAM" id="SSF81321">
    <property type="entry name" value="Family A G protein-coupled receptor-like"/>
    <property type="match status" value="1"/>
</dbReference>
<evidence type="ECO:0000313" key="10">
    <source>
        <dbReference type="EMBL" id="CDQ94811.1"/>
    </source>
</evidence>
<evidence type="ECO:0000256" key="8">
    <source>
        <dbReference type="SAM" id="Phobius"/>
    </source>
</evidence>
<accession>A0A060YSY4</accession>
<dbReference type="PaxDb" id="8022-A0A060YSY4"/>
<feature type="domain" description="G-protein coupled receptors family 1 profile" evidence="9">
    <location>
        <begin position="1"/>
        <end position="81"/>
    </location>
</feature>
<gene>
    <name evidence="10" type="ORF">GSONMT00049805001</name>
</gene>
<reference evidence="10" key="2">
    <citation type="submission" date="2014-03" db="EMBL/GenBank/DDBJ databases">
        <authorList>
            <person name="Genoscope - CEA"/>
        </authorList>
    </citation>
    <scope>NUCLEOTIDE SEQUENCE</scope>
</reference>
<evidence type="ECO:0000256" key="4">
    <source>
        <dbReference type="ARBA" id="ARBA00023040"/>
    </source>
</evidence>
<dbReference type="PANTHER" id="PTHR45695:SF36">
    <property type="entry name" value="G-PROTEIN COUPLED RECEPTORS FAMILY 1 PROFILE DOMAIN-CONTAINING PROTEIN"/>
    <property type="match status" value="1"/>
</dbReference>
<evidence type="ECO:0000256" key="6">
    <source>
        <dbReference type="ARBA" id="ARBA00023170"/>
    </source>
</evidence>
<evidence type="ECO:0000256" key="1">
    <source>
        <dbReference type="ARBA" id="ARBA00004141"/>
    </source>
</evidence>
<dbReference type="Pfam" id="PF00001">
    <property type="entry name" value="7tm_1"/>
    <property type="match status" value="1"/>
</dbReference>